<dbReference type="InterPro" id="IPR013833">
    <property type="entry name" value="Cyt_c_oxidase_su3_a-hlx"/>
</dbReference>
<dbReference type="AlphaFoldDB" id="A0A292ZLA6"/>
<feature type="transmembrane region" description="Helical" evidence="8">
    <location>
        <begin position="183"/>
        <end position="201"/>
    </location>
</feature>
<dbReference type="GO" id="GO:0016491">
    <property type="term" value="F:oxidoreductase activity"/>
    <property type="evidence" value="ECO:0007669"/>
    <property type="project" value="UniProtKB-KW"/>
</dbReference>
<feature type="transmembrane region" description="Helical" evidence="8">
    <location>
        <begin position="101"/>
        <end position="121"/>
    </location>
</feature>
<dbReference type="InterPro" id="IPR035973">
    <property type="entry name" value="Cyt_c_oxidase_su3-like_sf"/>
</dbReference>
<reference evidence="10 11" key="2">
    <citation type="journal article" date="2013" name="Environ. Sci. Technol.">
        <title>The 4-tert-butylphenol-utilizing bacterium Sphingobium fuliginis OMI can degrade bisphenols via phenolic ring hydroxylation and meta-cleavage pathway.</title>
        <authorList>
            <person name="Ogata Y."/>
            <person name="Goda S."/>
            <person name="Toyama T."/>
            <person name="Sei K."/>
            <person name="Ike M."/>
        </authorList>
    </citation>
    <scope>NUCLEOTIDE SEQUENCE [LARGE SCALE GENOMIC DNA]</scope>
    <source>
        <strain evidence="10 11">OMI</strain>
    </source>
</reference>
<sequence>MSPSRSIRIVGDLSTLPESASGPRHLVWWGNIGFMVIEGTGFALAAAAYLYLMTQAPAWPPKGDALPGLLWSAIFTIGLLLSAVPNVWVLRCARKKHLGGVRWGTLAMAVIAALLFIPRAFEFAHLGISWHQDAYGSIVWTLLILHTTHVVTDWFDTVVLGVWLFTHEVGDDQFADVEDNSNYWTFVILCWLPVYALIYWAPRAL</sequence>
<feature type="domain" description="Heme-copper oxidase subunit III family profile" evidence="9">
    <location>
        <begin position="29"/>
        <end position="203"/>
    </location>
</feature>
<dbReference type="GO" id="GO:0004129">
    <property type="term" value="F:cytochrome-c oxidase activity"/>
    <property type="evidence" value="ECO:0007669"/>
    <property type="project" value="InterPro"/>
</dbReference>
<evidence type="ECO:0000256" key="7">
    <source>
        <dbReference type="RuleBase" id="RU003376"/>
    </source>
</evidence>
<dbReference type="Proteomes" id="UP000221538">
    <property type="component" value="Unassembled WGS sequence"/>
</dbReference>
<keyword evidence="3" id="KW-1003">Cell membrane</keyword>
<dbReference type="EMBL" id="BEWI01000032">
    <property type="protein sequence ID" value="GAY24207.1"/>
    <property type="molecule type" value="Genomic_DNA"/>
</dbReference>
<feature type="transmembrane region" description="Helical" evidence="8">
    <location>
        <begin position="69"/>
        <end position="89"/>
    </location>
</feature>
<protein>
    <submittedName>
        <fullName evidence="10">Cytochrome c oxidase polypeptide III</fullName>
        <ecNumber evidence="10">1.9.3.1</ecNumber>
    </submittedName>
</protein>
<evidence type="ECO:0000256" key="6">
    <source>
        <dbReference type="ARBA" id="ARBA00023136"/>
    </source>
</evidence>
<dbReference type="GO" id="GO:0005886">
    <property type="term" value="C:plasma membrane"/>
    <property type="evidence" value="ECO:0007669"/>
    <property type="project" value="UniProtKB-SubCell"/>
</dbReference>
<evidence type="ECO:0000313" key="10">
    <source>
        <dbReference type="EMBL" id="GAY24207.1"/>
    </source>
</evidence>
<evidence type="ECO:0000313" key="11">
    <source>
        <dbReference type="Proteomes" id="UP000221538"/>
    </source>
</evidence>
<organism evidence="10 11">
    <name type="scientific">Sphingobium fuliginis (strain ATCC 27551)</name>
    <dbReference type="NCBI Taxonomy" id="336203"/>
    <lineage>
        <taxon>Bacteria</taxon>
        <taxon>Pseudomonadati</taxon>
        <taxon>Pseudomonadota</taxon>
        <taxon>Alphaproteobacteria</taxon>
        <taxon>Sphingomonadales</taxon>
        <taxon>Sphingomonadaceae</taxon>
        <taxon>Sphingobium</taxon>
    </lineage>
</organism>
<keyword evidence="5 8" id="KW-1133">Transmembrane helix</keyword>
<name>A0A292ZLA6_SPHSA</name>
<reference evidence="10 11" key="1">
    <citation type="journal article" date="2013" name="Biodegradation">
        <title>Occurrence of 4-tert-butylphenol (4-t-BP) biodegradation in an aquatic sample caused by the presence of Spirodela polyrrhiza and isolation of a 4-t-BP-utilizing bacterium.</title>
        <authorList>
            <person name="Ogata Y."/>
            <person name="Toyama T."/>
            <person name="Yu N."/>
            <person name="Wang X."/>
            <person name="Sei K."/>
            <person name="Ike M."/>
        </authorList>
    </citation>
    <scope>NUCLEOTIDE SEQUENCE [LARGE SCALE GENOMIC DNA]</scope>
    <source>
        <strain evidence="10 11">OMI</strain>
    </source>
</reference>
<evidence type="ECO:0000256" key="2">
    <source>
        <dbReference type="ARBA" id="ARBA00010581"/>
    </source>
</evidence>
<dbReference type="SUPFAM" id="SSF81452">
    <property type="entry name" value="Cytochrome c oxidase subunit III-like"/>
    <property type="match status" value="1"/>
</dbReference>
<gene>
    <name evidence="10" type="ORF">SFOMI_4787</name>
</gene>
<keyword evidence="10" id="KW-0560">Oxidoreductase</keyword>
<evidence type="ECO:0000256" key="8">
    <source>
        <dbReference type="SAM" id="Phobius"/>
    </source>
</evidence>
<evidence type="ECO:0000256" key="1">
    <source>
        <dbReference type="ARBA" id="ARBA00004651"/>
    </source>
</evidence>
<dbReference type="PROSITE" id="PS50253">
    <property type="entry name" value="COX3"/>
    <property type="match status" value="1"/>
</dbReference>
<keyword evidence="6 8" id="KW-0472">Membrane</keyword>
<comment type="caution">
    <text evidence="10">The sequence shown here is derived from an EMBL/GenBank/DDBJ whole genome shotgun (WGS) entry which is preliminary data.</text>
</comment>
<evidence type="ECO:0000256" key="4">
    <source>
        <dbReference type="ARBA" id="ARBA00022692"/>
    </source>
</evidence>
<dbReference type="EC" id="1.9.3.1" evidence="10"/>
<evidence type="ECO:0000256" key="5">
    <source>
        <dbReference type="ARBA" id="ARBA00022989"/>
    </source>
</evidence>
<dbReference type="RefSeq" id="WP_048575588.1">
    <property type="nucleotide sequence ID" value="NZ_BEWI01000032.1"/>
</dbReference>
<dbReference type="InterPro" id="IPR000298">
    <property type="entry name" value="Cyt_c_oxidase-like_su3"/>
</dbReference>
<accession>A0A292ZLA6</accession>
<comment type="subcellular location">
    <subcellularLocation>
        <location evidence="1 7">Cell membrane</location>
        <topology evidence="1 7">Multi-pass membrane protein</topology>
    </subcellularLocation>
</comment>
<dbReference type="PANTHER" id="PTHR11403:SF2">
    <property type="entry name" value="CYTOCHROME BO(3) UBIQUINOL OXIDASE SUBUNIT 3"/>
    <property type="match status" value="1"/>
</dbReference>
<evidence type="ECO:0000259" key="9">
    <source>
        <dbReference type="PROSITE" id="PS50253"/>
    </source>
</evidence>
<proteinExistence type="inferred from homology"/>
<comment type="similarity">
    <text evidence="2 7">Belongs to the cytochrome c oxidase subunit 3 family.</text>
</comment>
<dbReference type="InterPro" id="IPR024791">
    <property type="entry name" value="Cyt_c/ubiquinol_Oxase_su3"/>
</dbReference>
<dbReference type="GO" id="GO:0019646">
    <property type="term" value="P:aerobic electron transport chain"/>
    <property type="evidence" value="ECO:0007669"/>
    <property type="project" value="InterPro"/>
</dbReference>
<dbReference type="PANTHER" id="PTHR11403">
    <property type="entry name" value="CYTOCHROME C OXIDASE SUBUNIT III"/>
    <property type="match status" value="1"/>
</dbReference>
<keyword evidence="4 7" id="KW-0812">Transmembrane</keyword>
<feature type="transmembrane region" description="Helical" evidence="8">
    <location>
        <begin position="26"/>
        <end position="49"/>
    </location>
</feature>
<dbReference type="Gene3D" id="1.20.120.80">
    <property type="entry name" value="Cytochrome c oxidase, subunit III, four-helix bundle"/>
    <property type="match status" value="1"/>
</dbReference>
<evidence type="ECO:0000256" key="3">
    <source>
        <dbReference type="ARBA" id="ARBA00022475"/>
    </source>
</evidence>